<dbReference type="EMBL" id="DSKP01000101">
    <property type="protein sequence ID" value="HEB48727.1"/>
    <property type="molecule type" value="Genomic_DNA"/>
</dbReference>
<dbReference type="PANTHER" id="PTHR12538:SF0">
    <property type="entry name" value="40S RIBOSOMAL PROTEIN S26"/>
    <property type="match status" value="1"/>
</dbReference>
<keyword evidence="2" id="KW-0687">Ribonucleoprotein</keyword>
<dbReference type="NCBIfam" id="NF006816">
    <property type="entry name" value="PRK09335.1"/>
    <property type="match status" value="1"/>
</dbReference>
<gene>
    <name evidence="4" type="ORF">ENM88_09095</name>
    <name evidence="3" type="ORF">ENP77_02905</name>
</gene>
<accession>A0A7C1PCC6</accession>
<dbReference type="GO" id="GO:0003735">
    <property type="term" value="F:structural constituent of ribosome"/>
    <property type="evidence" value="ECO:0007669"/>
    <property type="project" value="InterPro"/>
</dbReference>
<dbReference type="PANTHER" id="PTHR12538">
    <property type="entry name" value="40S RIBOSOMAL PROTEIN S26"/>
    <property type="match status" value="1"/>
</dbReference>
<comment type="caution">
    <text evidence="3">The sequence shown here is derived from an EMBL/GenBank/DDBJ whole genome shotgun (WGS) entry which is preliminary data.</text>
</comment>
<name>A0A7C1PCC6_THEPE</name>
<dbReference type="AlphaFoldDB" id="A0A7C1PCC6"/>
<evidence type="ECO:0000313" key="3">
    <source>
        <dbReference type="EMBL" id="HEB48727.1"/>
    </source>
</evidence>
<evidence type="ECO:0000313" key="4">
    <source>
        <dbReference type="EMBL" id="HHP05878.1"/>
    </source>
</evidence>
<dbReference type="InterPro" id="IPR000892">
    <property type="entry name" value="Ribosomal_eS26"/>
</dbReference>
<evidence type="ECO:0000256" key="2">
    <source>
        <dbReference type="ARBA" id="ARBA00023274"/>
    </source>
</evidence>
<dbReference type="Gene3D" id="3.30.1740.20">
    <property type="entry name" value="Ribosomal protein S26e"/>
    <property type="match status" value="1"/>
</dbReference>
<dbReference type="GO" id="GO:0006412">
    <property type="term" value="P:translation"/>
    <property type="evidence" value="ECO:0007669"/>
    <property type="project" value="InterPro"/>
</dbReference>
<dbReference type="GO" id="GO:0003729">
    <property type="term" value="F:mRNA binding"/>
    <property type="evidence" value="ECO:0007669"/>
    <property type="project" value="TreeGrafter"/>
</dbReference>
<dbReference type="EMBL" id="DRZM01000244">
    <property type="protein sequence ID" value="HHP05878.1"/>
    <property type="molecule type" value="Genomic_DNA"/>
</dbReference>
<sequence length="98" mass="11287">MPKKRKSRGRHKGGKGKEDIVQCDECGALLPRSKAVKITKPVTPVDPQLAKELRDKGAILPQYVVTKYLCLRCAIHRGIIKIRPEEERKKVKMRFEFF</sequence>
<protein>
    <submittedName>
        <fullName evidence="3">30S ribosomal protein S26e</fullName>
    </submittedName>
</protein>
<dbReference type="Pfam" id="PF01283">
    <property type="entry name" value="Ribosomal_S26e"/>
    <property type="match status" value="1"/>
</dbReference>
<dbReference type="GO" id="GO:0022627">
    <property type="term" value="C:cytosolic small ribosomal subunit"/>
    <property type="evidence" value="ECO:0007669"/>
    <property type="project" value="TreeGrafter"/>
</dbReference>
<organism evidence="3">
    <name type="scientific">Thermofilum pendens</name>
    <dbReference type="NCBI Taxonomy" id="2269"/>
    <lineage>
        <taxon>Archaea</taxon>
        <taxon>Thermoproteota</taxon>
        <taxon>Thermoprotei</taxon>
        <taxon>Thermofilales</taxon>
        <taxon>Thermofilaceae</taxon>
        <taxon>Thermofilum</taxon>
    </lineage>
</organism>
<evidence type="ECO:0000256" key="1">
    <source>
        <dbReference type="ARBA" id="ARBA00022980"/>
    </source>
</evidence>
<keyword evidence="1 3" id="KW-0689">Ribosomal protein</keyword>
<reference evidence="3" key="1">
    <citation type="journal article" date="2020" name="mSystems">
        <title>Genome- and Community-Level Interaction Insights into Carbon Utilization and Element Cycling Functions of Hydrothermarchaeota in Hydrothermal Sediment.</title>
        <authorList>
            <person name="Zhou Z."/>
            <person name="Liu Y."/>
            <person name="Xu W."/>
            <person name="Pan J."/>
            <person name="Luo Z.H."/>
            <person name="Li M."/>
        </authorList>
    </citation>
    <scope>NUCLEOTIDE SEQUENCE [LARGE SCALE GENOMIC DNA]</scope>
    <source>
        <strain evidence="4">SpSt-1125</strain>
        <strain evidence="3">SpSt-25</strain>
    </source>
</reference>
<proteinExistence type="predicted"/>
<dbReference type="InterPro" id="IPR038551">
    <property type="entry name" value="Ribosomal_eS26_sf"/>
</dbReference>